<evidence type="ECO:0000256" key="2">
    <source>
        <dbReference type="ARBA" id="ARBA00023163"/>
    </source>
</evidence>
<dbReference type="SUPFAM" id="SSF46785">
    <property type="entry name" value="Winged helix' DNA-binding domain"/>
    <property type="match status" value="1"/>
</dbReference>
<dbReference type="PROSITE" id="PS51000">
    <property type="entry name" value="HTH_DEOR_2"/>
    <property type="match status" value="1"/>
</dbReference>
<dbReference type="InterPro" id="IPR028349">
    <property type="entry name" value="PafC-like"/>
</dbReference>
<keyword evidence="2" id="KW-0804">Transcription</keyword>
<evidence type="ECO:0000259" key="3">
    <source>
        <dbReference type="PROSITE" id="PS51000"/>
    </source>
</evidence>
<dbReference type="InterPro" id="IPR013196">
    <property type="entry name" value="HTH_11"/>
</dbReference>
<keyword evidence="1" id="KW-0805">Transcription regulation</keyword>
<protein>
    <submittedName>
        <fullName evidence="4">YafY family transcriptional regulator</fullName>
    </submittedName>
</protein>
<dbReference type="InterPro" id="IPR036388">
    <property type="entry name" value="WH-like_DNA-bd_sf"/>
</dbReference>
<evidence type="ECO:0000313" key="5">
    <source>
        <dbReference type="Proteomes" id="UP001057753"/>
    </source>
</evidence>
<gene>
    <name evidence="4" type="ORF">HXA33_15460</name>
</gene>
<reference evidence="4" key="1">
    <citation type="submission" date="2020-06" db="EMBL/GenBank/DDBJ databases">
        <title>Insight into the genomes of haloalkaliphilic bacilli from Kenyan soda lakes.</title>
        <authorList>
            <person name="Mwirichia R."/>
            <person name="Villamizar G.C."/>
            <person name="Poehlein A."/>
            <person name="Mugweru J."/>
            <person name="Kipnyargis A."/>
            <person name="Kiplimo D."/>
            <person name="Orwa P."/>
            <person name="Daniel R."/>
        </authorList>
    </citation>
    <scope>NUCLEOTIDE SEQUENCE</scope>
    <source>
        <strain evidence="4">B1096_S55</strain>
    </source>
</reference>
<dbReference type="InterPro" id="IPR057727">
    <property type="entry name" value="WCX_dom"/>
</dbReference>
<keyword evidence="5" id="KW-1185">Reference proteome</keyword>
<feature type="domain" description="HTH deoR-type" evidence="3">
    <location>
        <begin position="2"/>
        <end position="57"/>
    </location>
</feature>
<dbReference type="PIRSF" id="PIRSF016838">
    <property type="entry name" value="PafC"/>
    <property type="match status" value="1"/>
</dbReference>
<dbReference type="RefSeq" id="WP_257822305.1">
    <property type="nucleotide sequence ID" value="NZ_JABXYM010000001.1"/>
</dbReference>
<accession>A0A9Q4B410</accession>
<dbReference type="InterPro" id="IPR051534">
    <property type="entry name" value="CBASS_pafABC_assoc_protein"/>
</dbReference>
<dbReference type="Pfam" id="PF25583">
    <property type="entry name" value="WCX"/>
    <property type="match status" value="1"/>
</dbReference>
<dbReference type="Pfam" id="PF08279">
    <property type="entry name" value="HTH_11"/>
    <property type="match status" value="1"/>
</dbReference>
<dbReference type="PANTHER" id="PTHR34580:SF1">
    <property type="entry name" value="PROTEIN PAFC"/>
    <property type="match status" value="1"/>
</dbReference>
<dbReference type="PANTHER" id="PTHR34580">
    <property type="match status" value="1"/>
</dbReference>
<dbReference type="AlphaFoldDB" id="A0A9Q4B410"/>
<organism evidence="4 5">
    <name type="scientific">Salipaludibacillus agaradhaerens</name>
    <name type="common">Bacillus agaradhaerens</name>
    <dbReference type="NCBI Taxonomy" id="76935"/>
    <lineage>
        <taxon>Bacteria</taxon>
        <taxon>Bacillati</taxon>
        <taxon>Bacillota</taxon>
        <taxon>Bacilli</taxon>
        <taxon>Bacillales</taxon>
        <taxon>Bacillaceae</taxon>
    </lineage>
</organism>
<proteinExistence type="predicted"/>
<sequence length="338" mass="39050">MRGDRLLTILLMLQAQGRMTANELAEKLEVSERTIYRDMDALSGAGIPVFAERGKNGGWSLLENFQTNLTGLKESEIQALFVSPSDQLLDDLGLTRPSEEARNKVISSIPAIYREKAKEVWNRIYIDTSSWRSRKEKIDTFDVLKDAIWQDHKLKIVYERADGQISERIVEPLGLVAKGVNWYFIAAKENGEIRNYRASRIHTAVTIDETFCRPEHFNIARYWEGSKKAFIEELPIYDVWVKVPKSMLLTLSFTNHFVRVVEVRAQDHDSFIPVKLSFHTEEDAKRYLLGFADQLIIIEPEDLHHKIFQLAESIVVSHKLGDKRQFRKRVGDCVIHSY</sequence>
<dbReference type="Proteomes" id="UP001057753">
    <property type="component" value="Unassembled WGS sequence"/>
</dbReference>
<dbReference type="GO" id="GO:0003700">
    <property type="term" value="F:DNA-binding transcription factor activity"/>
    <property type="evidence" value="ECO:0007669"/>
    <property type="project" value="InterPro"/>
</dbReference>
<comment type="caution">
    <text evidence="4">The sequence shown here is derived from an EMBL/GenBank/DDBJ whole genome shotgun (WGS) entry which is preliminary data.</text>
</comment>
<dbReference type="InterPro" id="IPR036390">
    <property type="entry name" value="WH_DNA-bd_sf"/>
</dbReference>
<dbReference type="Gene3D" id="1.10.10.10">
    <property type="entry name" value="Winged helix-like DNA-binding domain superfamily/Winged helix DNA-binding domain"/>
    <property type="match status" value="1"/>
</dbReference>
<name>A0A9Q4B410_SALAG</name>
<dbReference type="InterPro" id="IPR026881">
    <property type="entry name" value="WYL_dom"/>
</dbReference>
<dbReference type="EMBL" id="JABXYM010000001">
    <property type="protein sequence ID" value="MCR6097934.1"/>
    <property type="molecule type" value="Genomic_DNA"/>
</dbReference>
<evidence type="ECO:0000313" key="4">
    <source>
        <dbReference type="EMBL" id="MCR6097934.1"/>
    </source>
</evidence>
<evidence type="ECO:0000256" key="1">
    <source>
        <dbReference type="ARBA" id="ARBA00023015"/>
    </source>
</evidence>
<dbReference type="InterPro" id="IPR001034">
    <property type="entry name" value="DeoR_HTH"/>
</dbReference>
<dbReference type="PROSITE" id="PS52050">
    <property type="entry name" value="WYL"/>
    <property type="match status" value="1"/>
</dbReference>
<dbReference type="Pfam" id="PF13280">
    <property type="entry name" value="WYL"/>
    <property type="match status" value="1"/>
</dbReference>